<dbReference type="Pfam" id="PF02706">
    <property type="entry name" value="Wzz"/>
    <property type="match status" value="1"/>
</dbReference>
<feature type="domain" description="Polysaccharide chain length determinant N-terminal" evidence="7">
    <location>
        <begin position="18"/>
        <end position="73"/>
    </location>
</feature>
<dbReference type="AlphaFoldDB" id="A0A927ARE8"/>
<protein>
    <submittedName>
        <fullName evidence="8">Lipopolysaccharide biosynthesis protein</fullName>
    </submittedName>
</protein>
<organism evidence="8 9">
    <name type="scientific">Spirosoma profusum</name>
    <dbReference type="NCBI Taxonomy" id="2771354"/>
    <lineage>
        <taxon>Bacteria</taxon>
        <taxon>Pseudomonadati</taxon>
        <taxon>Bacteroidota</taxon>
        <taxon>Cytophagia</taxon>
        <taxon>Cytophagales</taxon>
        <taxon>Cytophagaceae</taxon>
        <taxon>Spirosoma</taxon>
    </lineage>
</organism>
<feature type="transmembrane region" description="Helical" evidence="6">
    <location>
        <begin position="331"/>
        <end position="350"/>
    </location>
</feature>
<dbReference type="InterPro" id="IPR050445">
    <property type="entry name" value="Bact_polysacc_biosynth/exp"/>
</dbReference>
<comment type="subcellular location">
    <subcellularLocation>
        <location evidence="1">Cell membrane</location>
        <topology evidence="1">Multi-pass membrane protein</topology>
    </subcellularLocation>
</comment>
<evidence type="ECO:0000256" key="5">
    <source>
        <dbReference type="ARBA" id="ARBA00023136"/>
    </source>
</evidence>
<dbReference type="PANTHER" id="PTHR32309:SF13">
    <property type="entry name" value="FERRIC ENTEROBACTIN TRANSPORT PROTEIN FEPE"/>
    <property type="match status" value="1"/>
</dbReference>
<evidence type="ECO:0000256" key="6">
    <source>
        <dbReference type="SAM" id="Phobius"/>
    </source>
</evidence>
<dbReference type="EMBL" id="JACWZY010000002">
    <property type="protein sequence ID" value="MBD2699630.1"/>
    <property type="molecule type" value="Genomic_DNA"/>
</dbReference>
<keyword evidence="2" id="KW-1003">Cell membrane</keyword>
<evidence type="ECO:0000256" key="2">
    <source>
        <dbReference type="ARBA" id="ARBA00022475"/>
    </source>
</evidence>
<evidence type="ECO:0000256" key="4">
    <source>
        <dbReference type="ARBA" id="ARBA00022989"/>
    </source>
</evidence>
<dbReference type="Proteomes" id="UP000598820">
    <property type="component" value="Unassembled WGS sequence"/>
</dbReference>
<keyword evidence="9" id="KW-1185">Reference proteome</keyword>
<keyword evidence="5 6" id="KW-0472">Membrane</keyword>
<gene>
    <name evidence="8" type="ORF">IC229_03205</name>
</gene>
<dbReference type="GO" id="GO:0004713">
    <property type="term" value="F:protein tyrosine kinase activity"/>
    <property type="evidence" value="ECO:0007669"/>
    <property type="project" value="TreeGrafter"/>
</dbReference>
<comment type="caution">
    <text evidence="8">The sequence shown here is derived from an EMBL/GenBank/DDBJ whole genome shotgun (WGS) entry which is preliminary data.</text>
</comment>
<accession>A0A927ARE8</accession>
<proteinExistence type="predicted"/>
<evidence type="ECO:0000256" key="1">
    <source>
        <dbReference type="ARBA" id="ARBA00004651"/>
    </source>
</evidence>
<evidence type="ECO:0000313" key="9">
    <source>
        <dbReference type="Proteomes" id="UP000598820"/>
    </source>
</evidence>
<evidence type="ECO:0000313" key="8">
    <source>
        <dbReference type="EMBL" id="MBD2699630.1"/>
    </source>
</evidence>
<dbReference type="InterPro" id="IPR003856">
    <property type="entry name" value="LPS_length_determ_N"/>
</dbReference>
<dbReference type="GO" id="GO:0005886">
    <property type="term" value="C:plasma membrane"/>
    <property type="evidence" value="ECO:0007669"/>
    <property type="project" value="UniProtKB-SubCell"/>
</dbReference>
<evidence type="ECO:0000256" key="3">
    <source>
        <dbReference type="ARBA" id="ARBA00022692"/>
    </source>
</evidence>
<keyword evidence="3 6" id="KW-0812">Transmembrane</keyword>
<reference evidence="8" key="1">
    <citation type="submission" date="2020-09" db="EMBL/GenBank/DDBJ databases">
        <authorList>
            <person name="Kim M.K."/>
        </authorList>
    </citation>
    <scope>NUCLEOTIDE SEQUENCE</scope>
    <source>
        <strain evidence="8">BT702</strain>
    </source>
</reference>
<keyword evidence="4 6" id="KW-1133">Transmembrane helix</keyword>
<name>A0A927ARE8_9BACT</name>
<dbReference type="RefSeq" id="WP_190885485.1">
    <property type="nucleotide sequence ID" value="NZ_JACWZY010000002.1"/>
</dbReference>
<evidence type="ECO:0000259" key="7">
    <source>
        <dbReference type="Pfam" id="PF02706"/>
    </source>
</evidence>
<sequence length="359" mass="39648">MSVTESHQKEKSNGDELEIRLGDILNFLKSNRLKIILWAGIGLVIGIVYAFSKQNVYTSQTTVLPEIQTKAGNLGNLSSLAGLAGIDIGSGASAGTDAIRPDVYPDVLQSVPFALHLLKQPVYSKLFGKETSLEQFINEVNKPSWLGSLFNSEDPGKAEAALPVTKSKPLVITKKQENLVLVVHESVAGTYDKKTGKIQVTTTWTDPIVAATVAKLSLDYLTEYISGYRTEKARSQVLFLESRLSEAKSRYQLAEYALSKFRDQNRSLYLNTAKIEEQRLQADYILAQGVFGDLSKQLEQAKIKVAEDAPVFKLLEPARVPLKKSGPKRSVLILVFGFVGLFLSILYYGGRQVIVYLDK</sequence>
<dbReference type="PANTHER" id="PTHR32309">
    <property type="entry name" value="TYROSINE-PROTEIN KINASE"/>
    <property type="match status" value="1"/>
</dbReference>
<feature type="transmembrane region" description="Helical" evidence="6">
    <location>
        <begin position="35"/>
        <end position="52"/>
    </location>
</feature>